<dbReference type="SUPFAM" id="SSF54403">
    <property type="entry name" value="Cystatin/monellin"/>
    <property type="match status" value="2"/>
</dbReference>
<evidence type="ECO:0000259" key="8">
    <source>
        <dbReference type="PROSITE" id="PS51529"/>
    </source>
</evidence>
<comment type="subcellular location">
    <subcellularLocation>
        <location evidence="1">Secreted</location>
    </subcellularLocation>
</comment>
<organism evidence="9 10">
    <name type="scientific">Pyxicephalus adspersus</name>
    <name type="common">African bullfrog</name>
    <dbReference type="NCBI Taxonomy" id="30357"/>
    <lineage>
        <taxon>Eukaryota</taxon>
        <taxon>Metazoa</taxon>
        <taxon>Chordata</taxon>
        <taxon>Craniata</taxon>
        <taxon>Vertebrata</taxon>
        <taxon>Euteleostomi</taxon>
        <taxon>Amphibia</taxon>
        <taxon>Batrachia</taxon>
        <taxon>Anura</taxon>
        <taxon>Neobatrachia</taxon>
        <taxon>Ranoidea</taxon>
        <taxon>Pyxicephalidae</taxon>
        <taxon>Pyxicephalinae</taxon>
        <taxon>Pyxicephalus</taxon>
    </lineage>
</organism>
<gene>
    <name evidence="9" type="ORF">GDO54_010512</name>
</gene>
<evidence type="ECO:0000256" key="1">
    <source>
        <dbReference type="ARBA" id="ARBA00004613"/>
    </source>
</evidence>
<evidence type="ECO:0000256" key="4">
    <source>
        <dbReference type="ARBA" id="ARBA00022737"/>
    </source>
</evidence>
<dbReference type="InterPro" id="IPR025760">
    <property type="entry name" value="Cystatin_Fetuin_A"/>
</dbReference>
<keyword evidence="3 7" id="KW-0732">Signal</keyword>
<evidence type="ECO:0000256" key="7">
    <source>
        <dbReference type="SAM" id="SignalP"/>
    </source>
</evidence>
<name>A0AAV3AM28_PYXAD</name>
<evidence type="ECO:0000313" key="10">
    <source>
        <dbReference type="Proteomes" id="UP001181693"/>
    </source>
</evidence>
<dbReference type="SMART" id="SM00043">
    <property type="entry name" value="CY"/>
    <property type="match status" value="2"/>
</dbReference>
<accession>A0AAV3AM28</accession>
<evidence type="ECO:0000256" key="3">
    <source>
        <dbReference type="ARBA" id="ARBA00022729"/>
    </source>
</evidence>
<dbReference type="PROSITE" id="PS51529">
    <property type="entry name" value="CYSTATIN_FETUIN_A"/>
    <property type="match status" value="1"/>
</dbReference>
<dbReference type="AlphaFoldDB" id="A0AAV3AM28"/>
<evidence type="ECO:0000256" key="5">
    <source>
        <dbReference type="ARBA" id="ARBA00023157"/>
    </source>
</evidence>
<feature type="chain" id="PRO_5043629388" description="Cystatin fetuin-A-type domain-containing protein" evidence="7">
    <location>
        <begin position="19"/>
        <end position="335"/>
    </location>
</feature>
<keyword evidence="6" id="KW-0325">Glycoprotein</keyword>
<proteinExistence type="predicted"/>
<protein>
    <recommendedName>
        <fullName evidence="8">Cystatin fetuin-A-type domain-containing protein</fullName>
    </recommendedName>
</protein>
<dbReference type="PANTHER" id="PTHR13814">
    <property type="entry name" value="FETUIN"/>
    <property type="match status" value="1"/>
</dbReference>
<keyword evidence="5" id="KW-1015">Disulfide bond</keyword>
<feature type="domain" description="Cystatin fetuin-A-type" evidence="8">
    <location>
        <begin position="19"/>
        <end position="131"/>
    </location>
</feature>
<dbReference type="GO" id="GO:0004869">
    <property type="term" value="F:cysteine-type endopeptidase inhibitor activity"/>
    <property type="evidence" value="ECO:0007669"/>
    <property type="project" value="InterPro"/>
</dbReference>
<keyword evidence="2" id="KW-0964">Secreted</keyword>
<dbReference type="InterPro" id="IPR050735">
    <property type="entry name" value="Kininogen_Fetuin_HRG"/>
</dbReference>
<reference evidence="9" key="1">
    <citation type="thesis" date="2020" institute="ProQuest LLC" country="789 East Eisenhower Parkway, Ann Arbor, MI, USA">
        <title>Comparative Genomics and Chromosome Evolution.</title>
        <authorList>
            <person name="Mudd A.B."/>
        </authorList>
    </citation>
    <scope>NUCLEOTIDE SEQUENCE</scope>
    <source>
        <strain evidence="9">1538</strain>
        <tissue evidence="9">Blood</tissue>
    </source>
</reference>
<evidence type="ECO:0000256" key="2">
    <source>
        <dbReference type="ARBA" id="ARBA00022525"/>
    </source>
</evidence>
<keyword evidence="4" id="KW-0677">Repeat</keyword>
<keyword evidence="10" id="KW-1185">Reference proteome</keyword>
<dbReference type="Proteomes" id="UP001181693">
    <property type="component" value="Unassembled WGS sequence"/>
</dbReference>
<dbReference type="Gene3D" id="3.10.450.10">
    <property type="match status" value="2"/>
</dbReference>
<feature type="signal peptide" evidence="7">
    <location>
        <begin position="1"/>
        <end position="18"/>
    </location>
</feature>
<dbReference type="EMBL" id="DYDO01000004">
    <property type="protein sequence ID" value="DBA26223.1"/>
    <property type="molecule type" value="Genomic_DNA"/>
</dbReference>
<dbReference type="InterPro" id="IPR000010">
    <property type="entry name" value="Cystatin_dom"/>
</dbReference>
<dbReference type="InterPro" id="IPR046350">
    <property type="entry name" value="Cystatin_sf"/>
</dbReference>
<dbReference type="PANTHER" id="PTHR13814:SF6">
    <property type="entry name" value="ALPHA-2-HS-GLYCOPROTEIN"/>
    <property type="match status" value="1"/>
</dbReference>
<evidence type="ECO:0000256" key="6">
    <source>
        <dbReference type="ARBA" id="ARBA00023180"/>
    </source>
</evidence>
<comment type="caution">
    <text evidence="9">The sequence shown here is derived from an EMBL/GenBank/DDBJ whole genome shotgun (WGS) entry which is preliminary data.</text>
</comment>
<dbReference type="GO" id="GO:0031012">
    <property type="term" value="C:extracellular matrix"/>
    <property type="evidence" value="ECO:0007669"/>
    <property type="project" value="TreeGrafter"/>
</dbReference>
<evidence type="ECO:0000313" key="9">
    <source>
        <dbReference type="EMBL" id="DBA26223.1"/>
    </source>
</evidence>
<dbReference type="GO" id="GO:0072562">
    <property type="term" value="C:blood microparticle"/>
    <property type="evidence" value="ECO:0007669"/>
    <property type="project" value="TreeGrafter"/>
</dbReference>
<dbReference type="Pfam" id="PF00031">
    <property type="entry name" value="Cystatin"/>
    <property type="match status" value="2"/>
</dbReference>
<sequence>MRLLLATLFLAQVLLYSAHVVPLSNRVINCDDDEAHQVAAAAVQYINAHHHHGYKFALNQVEKILPLSLHGTDEMFFIELELLETVCSHVNPTPLEQCAVRPRIQQAVEADCDFKVRKHNGTFEVLRVKCKSEIKSSEKIVCPYPDCSLLAPLNDSRVVHAVDVALHKFNSGNTTNFYSLHEIGRGKIQHGVSDVEFIATSTNCTKEDAGSGLKACVEESGPNAHFASCSGTVVKLPGAVDEDITVNCAIHEPQPRSDAPQPAPVAPVHPGFIPSRFHHDLHFNTMSPHSSESNSAEHHLLAAHANRAVKRSLTGQPVQSNVRNVPLCPGRKIHF</sequence>